<name>A0ABS5PKA1_9FIRM</name>
<dbReference type="InterPro" id="IPR050695">
    <property type="entry name" value="N-acetylmuramoyl_amidase_3"/>
</dbReference>
<dbReference type="RefSeq" id="WP_213235385.1">
    <property type="nucleotide sequence ID" value="NZ_JAHBCL010000003.1"/>
</dbReference>
<dbReference type="SMART" id="SM00646">
    <property type="entry name" value="Ami_3"/>
    <property type="match status" value="1"/>
</dbReference>
<dbReference type="Gene3D" id="3.30.457.10">
    <property type="entry name" value="Copper amine oxidase-like, N-terminal domain"/>
    <property type="match status" value="1"/>
</dbReference>
<evidence type="ECO:0000259" key="2">
    <source>
        <dbReference type="SMART" id="SM00646"/>
    </source>
</evidence>
<dbReference type="GO" id="GO:0008745">
    <property type="term" value="F:N-acetylmuramoyl-L-alanine amidase activity"/>
    <property type="evidence" value="ECO:0007669"/>
    <property type="project" value="UniProtKB-EC"/>
</dbReference>
<dbReference type="Gene3D" id="2.60.40.3500">
    <property type="match status" value="2"/>
</dbReference>
<dbReference type="SUPFAM" id="SSF55383">
    <property type="entry name" value="Copper amine oxidase, domain N"/>
    <property type="match status" value="1"/>
</dbReference>
<accession>A0ABS5PKA1</accession>
<feature type="domain" description="MurNAc-LAA" evidence="2">
    <location>
        <begin position="583"/>
        <end position="695"/>
    </location>
</feature>
<protein>
    <submittedName>
        <fullName evidence="3">N-acetylmuramoyl-L-alanine amidase</fullName>
        <ecNumber evidence="3">3.5.1.28</ecNumber>
    </submittedName>
</protein>
<evidence type="ECO:0000256" key="1">
    <source>
        <dbReference type="ARBA" id="ARBA00022801"/>
    </source>
</evidence>
<evidence type="ECO:0000313" key="3">
    <source>
        <dbReference type="EMBL" id="MBS7525600.1"/>
    </source>
</evidence>
<dbReference type="CDD" id="cd02696">
    <property type="entry name" value="MurNAc-LAA"/>
    <property type="match status" value="1"/>
</dbReference>
<evidence type="ECO:0000313" key="4">
    <source>
        <dbReference type="Proteomes" id="UP000746471"/>
    </source>
</evidence>
<dbReference type="PANTHER" id="PTHR30404:SF0">
    <property type="entry name" value="N-ACETYLMURAMOYL-L-ALANINE AMIDASE AMIC"/>
    <property type="match status" value="1"/>
</dbReference>
<proteinExistence type="predicted"/>
<dbReference type="Pfam" id="PF07833">
    <property type="entry name" value="Cu_amine_oxidN1"/>
    <property type="match status" value="1"/>
</dbReference>
<dbReference type="InterPro" id="IPR036582">
    <property type="entry name" value="Mao_N_sf"/>
</dbReference>
<gene>
    <name evidence="3" type="ORF">KHM83_02805</name>
</gene>
<dbReference type="InterPro" id="IPR012854">
    <property type="entry name" value="Cu_amine_oxidase-like_N"/>
</dbReference>
<dbReference type="PANTHER" id="PTHR30404">
    <property type="entry name" value="N-ACETYLMURAMOYL-L-ALANINE AMIDASE"/>
    <property type="match status" value="1"/>
</dbReference>
<reference evidence="3 4" key="1">
    <citation type="submission" date="2021-05" db="EMBL/GenBank/DDBJ databases">
        <title>Fusibacter ferrireducens sp. nov., an anaerobic, sulfur- and Fe-reducing bacterium isolated from the mangrove sediment.</title>
        <authorList>
            <person name="Qiu D."/>
        </authorList>
    </citation>
    <scope>NUCLEOTIDE SEQUENCE [LARGE SCALE GENOMIC DNA]</scope>
    <source>
        <strain evidence="3 4">DSM 12116</strain>
    </source>
</reference>
<keyword evidence="1 3" id="KW-0378">Hydrolase</keyword>
<comment type="caution">
    <text evidence="3">The sequence shown here is derived from an EMBL/GenBank/DDBJ whole genome shotgun (WGS) entry which is preliminary data.</text>
</comment>
<dbReference type="Proteomes" id="UP000746471">
    <property type="component" value="Unassembled WGS sequence"/>
</dbReference>
<dbReference type="EMBL" id="JAHBCL010000003">
    <property type="protein sequence ID" value="MBS7525600.1"/>
    <property type="molecule type" value="Genomic_DNA"/>
</dbReference>
<dbReference type="Gene3D" id="3.40.630.40">
    <property type="entry name" value="Zn-dependent exopeptidases"/>
    <property type="match status" value="1"/>
</dbReference>
<organism evidence="3 4">
    <name type="scientific">Fusibacter paucivorans</name>
    <dbReference type="NCBI Taxonomy" id="76009"/>
    <lineage>
        <taxon>Bacteria</taxon>
        <taxon>Bacillati</taxon>
        <taxon>Bacillota</taxon>
        <taxon>Clostridia</taxon>
        <taxon>Eubacteriales</taxon>
        <taxon>Eubacteriales Family XII. Incertae Sedis</taxon>
        <taxon>Fusibacter</taxon>
    </lineage>
</organism>
<dbReference type="SUPFAM" id="SSF53187">
    <property type="entry name" value="Zn-dependent exopeptidases"/>
    <property type="match status" value="1"/>
</dbReference>
<dbReference type="Pfam" id="PF01520">
    <property type="entry name" value="Amidase_3"/>
    <property type="match status" value="1"/>
</dbReference>
<sequence length="699" mass="76678">MTYKKIGIIIGILCLMMSMHSVVFANKFIETDTVTMTNPLTGVTGNYQPVNLMMGGEDVITDVPGILYTSGSNTRTLVPISFIVDRMGATISWQQETREITIDTAGKQIVMQIDNAYATVNGTKTKLPDGIAPILLAFGNQNKTFVPVKFISEQLGLEINWIGDTRTVAINKPVQTLTNVYLDYLKQFPEIRMKVTGEVDATSFVISGSDVGEQDKIVIDLQNTKFELDDPSMLKNGVGTYRVGDGIFGIDRVEISLNGTNPPTTRATVFLDEKRGHRVFYDETTHEMVIQLINTVNDVQMENTYGTDTVVIETSERPAYNINLIGDQIVVDVFNSVLKADEGLSTIVPVNKGKIESYGYSQLDTSQYGTEDLYTSKDVITRVAIALTEAVTYDDIYIEDDGTNIKVFVAQNPLNNFDYVRLNTAKSHVSIHLFDGSNFTKAYDSKTRTLTLKLPVASTDLNDFTYPVDDNIVRAVNIARSGDQYIVSIQLIQNTTYTDNSTADDIIFAFTNNTILNSNYTDTLIVIDPGHGGHDSGAVGTLAKEKDLALQASLSLENQLKQLGFKVYMTRSKDVYPGLYDRADIANDLNADLFVSVHINAHTNTAATGVEVLCNSESMTGGKGLATAIQKELVSDLNAVDRGVVQRPNLVVLRETKMPSVLCELGFISNASDQAKLMDPAYLDKAAGAIVDGIVKFLK</sequence>
<dbReference type="EC" id="3.5.1.28" evidence="3"/>
<dbReference type="InterPro" id="IPR002508">
    <property type="entry name" value="MurNAc-LAA_cat"/>
</dbReference>
<keyword evidence="4" id="KW-1185">Reference proteome</keyword>